<protein>
    <submittedName>
        <fullName evidence="1">Partitioning defective 3-like protein</fullName>
    </submittedName>
</protein>
<dbReference type="EMBL" id="CM014089">
    <property type="protein sequence ID" value="TKS79412.1"/>
    <property type="molecule type" value="Genomic_DNA"/>
</dbReference>
<gene>
    <name evidence="1" type="ORF">D9C73_014358</name>
</gene>
<accession>A0A4V6ASZ1</accession>
<dbReference type="AlphaFoldDB" id="A0A4V6ASZ1"/>
<dbReference type="Proteomes" id="UP000298787">
    <property type="component" value="Chromosome 12"/>
</dbReference>
<sequence length="633" mass="70968">MKSTFPTQDSSSVDLQLSVTKERLPLMSQTSPWNPLKVFNIHQIKEFANIPLKQLKRTRLTLTVCCTLARAGNGVTSSTPAGNQIQYVPVGETGEGGGYVVGSAQTRRNDLQQRFLDGNGPGKLWLHATPREKKYFLTLKMQNNESINLKPFLSHVMHSKQLPSTNSRATRALSLLNRECELSDCCGRPRGGCEPRQNDLKLRIARHFSNTSFFIKHSLQITLRSVGDAYSIAAAARVNVTGCVRQCVISGNGDQASQACLHPGVLPTAPRPRVSPHRGQRGEGVPLKLSAELSRRGSCSLHHHDWFLFSAGRPRCRRGGSNRLAPSNHDRIQRLRQEFQQSQTVPEDPDDRRRTYSFEQPWTETEESVPVANRSTVLTITNPTTTTSHEQRLMVSSPSGLPLTSISLLGYSNANTPHLLQRSHLHLHAGVCTPPDATTTNPSPTFTHPLIPVSVCPSSTWTRLPPHGLFGFVFTMSLCPRRSHLYPSVPFCFLFTVLKVMYVLKQRLFNSKLHRLRRGVLLIGVVRSDGPQHIPVGIVQRQCGKDEHRSRRPLSPNKRASSQLKSSTILRHYVCLHQLSFSHEQSENQHTIITTLLMNIRGRAEGVVVRVWAALWGRRRVCARSRFYLRVQL</sequence>
<dbReference type="STRING" id="240159.A0A4V6ASZ1"/>
<reference evidence="1 2" key="1">
    <citation type="submission" date="2019-01" db="EMBL/GenBank/DDBJ databases">
        <title>Genome Assembly of Collichthys lucidus.</title>
        <authorList>
            <person name="Cai M."/>
            <person name="Xiao S."/>
        </authorList>
    </citation>
    <scope>NUCLEOTIDE SEQUENCE [LARGE SCALE GENOMIC DNA]</scope>
    <source>
        <strain evidence="1">JT15FE1705JMU</strain>
        <tissue evidence="1">Muscle</tissue>
    </source>
</reference>
<proteinExistence type="predicted"/>
<evidence type="ECO:0000313" key="2">
    <source>
        <dbReference type="Proteomes" id="UP000298787"/>
    </source>
</evidence>
<organism evidence="1 2">
    <name type="scientific">Collichthys lucidus</name>
    <name type="common">Big head croaker</name>
    <name type="synonym">Sciaena lucida</name>
    <dbReference type="NCBI Taxonomy" id="240159"/>
    <lineage>
        <taxon>Eukaryota</taxon>
        <taxon>Metazoa</taxon>
        <taxon>Chordata</taxon>
        <taxon>Craniata</taxon>
        <taxon>Vertebrata</taxon>
        <taxon>Euteleostomi</taxon>
        <taxon>Actinopterygii</taxon>
        <taxon>Neopterygii</taxon>
        <taxon>Teleostei</taxon>
        <taxon>Neoteleostei</taxon>
        <taxon>Acanthomorphata</taxon>
        <taxon>Eupercaria</taxon>
        <taxon>Sciaenidae</taxon>
        <taxon>Collichthys</taxon>
    </lineage>
</organism>
<evidence type="ECO:0000313" key="1">
    <source>
        <dbReference type="EMBL" id="TKS79412.1"/>
    </source>
</evidence>
<keyword evidence="2" id="KW-1185">Reference proteome</keyword>
<name>A0A4V6ASZ1_COLLU</name>